<feature type="compositionally biased region" description="Pro residues" evidence="1">
    <location>
        <begin position="672"/>
        <end position="682"/>
    </location>
</feature>
<dbReference type="Proteomes" id="UP000218209">
    <property type="component" value="Unassembled WGS sequence"/>
</dbReference>
<accession>A0A1X6P2U8</accession>
<feature type="region of interest" description="Disordered" evidence="1">
    <location>
        <begin position="699"/>
        <end position="776"/>
    </location>
</feature>
<feature type="region of interest" description="Disordered" evidence="1">
    <location>
        <begin position="539"/>
        <end position="684"/>
    </location>
</feature>
<evidence type="ECO:0000313" key="3">
    <source>
        <dbReference type="Proteomes" id="UP000218209"/>
    </source>
</evidence>
<dbReference type="AlphaFoldDB" id="A0A1X6P2U8"/>
<feature type="compositionally biased region" description="Low complexity" evidence="1">
    <location>
        <begin position="735"/>
        <end position="749"/>
    </location>
</feature>
<feature type="region of interest" description="Disordered" evidence="1">
    <location>
        <begin position="465"/>
        <end position="502"/>
    </location>
</feature>
<feature type="region of interest" description="Disordered" evidence="1">
    <location>
        <begin position="825"/>
        <end position="845"/>
    </location>
</feature>
<evidence type="ECO:0000256" key="1">
    <source>
        <dbReference type="SAM" id="MobiDB-lite"/>
    </source>
</evidence>
<protein>
    <submittedName>
        <fullName evidence="2">Uncharacterized protein</fullName>
    </submittedName>
</protein>
<reference evidence="2 3" key="1">
    <citation type="submission" date="2017-03" db="EMBL/GenBank/DDBJ databases">
        <title>WGS assembly of Porphyra umbilicalis.</title>
        <authorList>
            <person name="Brawley S.H."/>
            <person name="Blouin N.A."/>
            <person name="Ficko-Blean E."/>
            <person name="Wheeler G.L."/>
            <person name="Lohr M."/>
            <person name="Goodson H.V."/>
            <person name="Jenkins J.W."/>
            <person name="Blaby-Haas C.E."/>
            <person name="Helliwell K.E."/>
            <person name="Chan C."/>
            <person name="Marriage T."/>
            <person name="Bhattacharya D."/>
            <person name="Klein A.S."/>
            <person name="Badis Y."/>
            <person name="Brodie J."/>
            <person name="Cao Y."/>
            <person name="Collen J."/>
            <person name="Dittami S.M."/>
            <person name="Gachon C.M."/>
            <person name="Green B.R."/>
            <person name="Karpowicz S."/>
            <person name="Kim J.W."/>
            <person name="Kudahl U."/>
            <person name="Lin S."/>
            <person name="Michel G."/>
            <person name="Mittag M."/>
            <person name="Olson B.J."/>
            <person name="Pangilinan J."/>
            <person name="Peng Y."/>
            <person name="Qiu H."/>
            <person name="Shu S."/>
            <person name="Singer J.T."/>
            <person name="Smith A.G."/>
            <person name="Sprecher B.N."/>
            <person name="Wagner V."/>
            <person name="Wang W."/>
            <person name="Wang Z.-Y."/>
            <person name="Yan J."/>
            <person name="Yarish C."/>
            <person name="Zoeuner-Riek S."/>
            <person name="Zhuang Y."/>
            <person name="Zou Y."/>
            <person name="Lindquist E.A."/>
            <person name="Grimwood J."/>
            <person name="Barry K."/>
            <person name="Rokhsar D.S."/>
            <person name="Schmutz J."/>
            <person name="Stiller J.W."/>
            <person name="Grossman A.R."/>
            <person name="Prochnik S.E."/>
        </authorList>
    </citation>
    <scope>NUCLEOTIDE SEQUENCE [LARGE SCALE GENOMIC DNA]</scope>
    <source>
        <strain evidence="2">4086291</strain>
    </source>
</reference>
<feature type="compositionally biased region" description="Basic residues" evidence="1">
    <location>
        <begin position="547"/>
        <end position="562"/>
    </location>
</feature>
<evidence type="ECO:0000313" key="2">
    <source>
        <dbReference type="EMBL" id="OSX75168.1"/>
    </source>
</evidence>
<keyword evidence="3" id="KW-1185">Reference proteome</keyword>
<feature type="compositionally biased region" description="Low complexity" evidence="1">
    <location>
        <begin position="836"/>
        <end position="845"/>
    </location>
</feature>
<sequence>MRVGGGGPPLPLVGARWGRRSVVFVMAVFREKGPVLRILPWHQHPQYSSMIPSVTLGAWQWSSCSSPVDFIFTTASGAVGPLPGEELGRLVGREHQHLGLRWPPVILIPTCATCDPLKSNRPDCSRCGQQQRLPRGSDAVIMSVDDGGRSPFCGRFAVGVRQSCGAALCCLFWGYCVRLEPLRSNWCAWRCVLCFYGCLVFFESLPHVPSVPCLCCSPRPDRRAQPCSKAAVADDPSVPIVGARLRRDVWVCHAVPIPLSVPPIQCFSLPCRRAFFVACSRVDCCPPPSSALSLSLPSGHSPLSLSSGLTRTRPARVTATPLCSPPTTTQACRPPHPVSPVKARGRVCSSFGAAPASACRVAVVPDQRQGRCLTHLWWRRRVSLCWGGGWGCVQPAHSSLGFPSPALRKGGARGDLAYSFVYLSLLLVVGAWCGTRTAAPLRRWGWLSLLSYLAMAPLRTIERPGAPPPFRPAPSAASAPSPPSRLPVHLPERPVAEAPPRNKSNKTAISLVYACAARALAHVHLTPCVELPRKAVGDRHAATARSGTRRRRHARRVRHLRPRPPLLRLVGGDTHVEAGGRQGAHRRRHVGGGGVKRGGRPIRRLQRGDPVGAQRGEAPEQRPSGGRVPPALRVDKGGCRRAGGNKLGERRRRYAGRGDGEGRGGGGGGPPLLRPPPPPPTAPAGAVAAFALLATAAAADGGGRRSGRPDAVRSPRGPAAAAEAPVAADRRGPGAPSSSAVKSSASHAARGSPTGMAQGAAWRLEVPSPPPPAAAAVTGADAAAAGAAAAEAATATAAVAAAAAAAAPLASVVSVQSAVAAPRWRRRGAGAPPPAERLGAMVAGA</sequence>
<feature type="compositionally biased region" description="Low complexity" evidence="1">
    <location>
        <begin position="718"/>
        <end position="727"/>
    </location>
</feature>
<dbReference type="EMBL" id="KV918916">
    <property type="protein sequence ID" value="OSX75168.1"/>
    <property type="molecule type" value="Genomic_DNA"/>
</dbReference>
<organism evidence="2 3">
    <name type="scientific">Porphyra umbilicalis</name>
    <name type="common">Purple laver</name>
    <name type="synonym">Red alga</name>
    <dbReference type="NCBI Taxonomy" id="2786"/>
    <lineage>
        <taxon>Eukaryota</taxon>
        <taxon>Rhodophyta</taxon>
        <taxon>Bangiophyceae</taxon>
        <taxon>Bangiales</taxon>
        <taxon>Bangiaceae</taxon>
        <taxon>Porphyra</taxon>
    </lineage>
</organism>
<gene>
    <name evidence="2" type="ORF">BU14_0251s0008</name>
</gene>
<proteinExistence type="predicted"/>
<name>A0A1X6P2U8_PORUM</name>